<sequence>MKTFRKFSRVGLSCLAISIFLGMLASLPAAAEETKEKAGLLGPWKATAELSYVVTGGNTATSAFSLGTNLTRKWTRDSLTFKSFILRSTATTYDRWAVGTETDYYVVEETTKNLVAENYLLSGAYERKFSSKLLGQLGASWDRNKFAGVDRRYMVIAGLGYAWIEKERTNVKMNAGLTYSSRKYIGQEATSFAGFRFDLLGEQKFSDKSSFSTLFVFDENLKEMKDWRFDWTNSLTASISRAMALKASYKMLYANLPATAFLPLFDDLGLPTGLTVPYSLKKLDSFFTTSLVINF</sequence>
<dbReference type="Pfam" id="PF04338">
    <property type="entry name" value="DUF481"/>
    <property type="match status" value="1"/>
</dbReference>
<dbReference type="Proteomes" id="UP000257323">
    <property type="component" value="Unassembled WGS sequence"/>
</dbReference>
<name>A0A3E2BKS9_9BACT</name>
<dbReference type="EMBL" id="QUAH01000010">
    <property type="protein sequence ID" value="RFT15294.1"/>
    <property type="molecule type" value="Genomic_DNA"/>
</dbReference>
<dbReference type="InterPro" id="IPR007433">
    <property type="entry name" value="DUF481"/>
</dbReference>
<evidence type="ECO:0000313" key="3">
    <source>
        <dbReference type="Proteomes" id="UP000257323"/>
    </source>
</evidence>
<feature type="signal peptide" evidence="1">
    <location>
        <begin position="1"/>
        <end position="31"/>
    </location>
</feature>
<evidence type="ECO:0000256" key="1">
    <source>
        <dbReference type="SAM" id="SignalP"/>
    </source>
</evidence>
<accession>A0A3E2BKS9</accession>
<comment type="caution">
    <text evidence="2">The sequence shown here is derived from an EMBL/GenBank/DDBJ whole genome shotgun (WGS) entry which is preliminary data.</text>
</comment>
<dbReference type="AlphaFoldDB" id="A0A3E2BKS9"/>
<evidence type="ECO:0008006" key="4">
    <source>
        <dbReference type="Google" id="ProtNLM"/>
    </source>
</evidence>
<protein>
    <recommendedName>
        <fullName evidence="4">DUF481 domain-containing protein</fullName>
    </recommendedName>
</protein>
<gene>
    <name evidence="2" type="ORF">OP8BY_0403</name>
</gene>
<keyword evidence="1" id="KW-0732">Signal</keyword>
<evidence type="ECO:0000313" key="2">
    <source>
        <dbReference type="EMBL" id="RFT15294.1"/>
    </source>
</evidence>
<proteinExistence type="predicted"/>
<reference evidence="2 3" key="1">
    <citation type="submission" date="2018-08" db="EMBL/GenBank/DDBJ databases">
        <title>Genome analysis of the thermophilic bacterium of the candidate phylum Aminicenantes from deep subsurface aquifer revealed its physiology and ecological role.</title>
        <authorList>
            <person name="Kadnikov V.V."/>
            <person name="Mardanov A.V."/>
            <person name="Beletsky A.V."/>
            <person name="Karnachuk O.V."/>
            <person name="Ravin N.V."/>
        </authorList>
    </citation>
    <scope>NUCLEOTIDE SEQUENCE [LARGE SCALE GENOMIC DNA]</scope>
    <source>
        <strain evidence="2">BY38</strain>
    </source>
</reference>
<feature type="chain" id="PRO_5017589751" description="DUF481 domain-containing protein" evidence="1">
    <location>
        <begin position="32"/>
        <end position="295"/>
    </location>
</feature>
<organism evidence="2 3">
    <name type="scientific">Candidatus Saccharicenans subterraneus</name>
    <dbReference type="NCBI Taxonomy" id="2508984"/>
    <lineage>
        <taxon>Bacteria</taxon>
        <taxon>Candidatus Aminicenantota</taxon>
        <taxon>Candidatus Aminicenantia</taxon>
        <taxon>Candidatus Aminicenantales</taxon>
        <taxon>Candidatus Saccharicenantaceae</taxon>
        <taxon>Candidatus Saccharicenans</taxon>
    </lineage>
</organism>